<keyword evidence="16 30" id="KW-0560">Oxidoreductase</keyword>
<keyword evidence="14" id="KW-0521">NADP</keyword>
<keyword evidence="21" id="KW-1207">Sterol metabolism</keyword>
<dbReference type="InterPro" id="IPR016166">
    <property type="entry name" value="FAD-bd_PCMH"/>
</dbReference>
<keyword evidence="20" id="KW-0576">Peroxisome</keyword>
<evidence type="ECO:0000256" key="12">
    <source>
        <dbReference type="ARBA" id="ARBA00022824"/>
    </source>
</evidence>
<feature type="transmembrane region" description="Helical" evidence="28">
    <location>
        <begin position="20"/>
        <end position="41"/>
    </location>
</feature>
<sequence>MSSSTSNRNIGWLEYILIHYRWVIVIFFLLPASFFYDIYYYTRSWIIFKLNSAPHNHDKRVKEVQRQVREWNEGGREVPMCTARPGWQTISFREGAYKKTFHKVAINMVDILEIDTKKKTVRCEPLVTMGQLTHALIDLGWTIPVVPEMDDLTVGGLVMGTGIETSSHKIGLFQHMCVSFELVVADGSVVTCSESENPDLFYSVPWSYGTLGFLTAVEIKIIPAERFVKIDYKPCHSLDNFIKTFQEETQKAEGNQFVEGLMYSLNSGVIMTGNMCTSAEPGKLNAIGRWFKPWFFKHVESYLKADKHETEYIPLRDYYHRHTRSIFWEIQDIIPFGNNVIFRYLLGWMVPPKVSLLKLTQGQAVKELYEKKHFIQDMLVPLTVMKEALQLFEREVKIYPIWLCPFKLPANPGMLQPLNKEETLFVDIGTYGVPKIETFEPVETTRRIEAFVREKEGFQMMYADSYMTREEYRQMFDHRLYDKMREQLGCEKAFPEVYDKVDRKARI</sequence>
<evidence type="ECO:0000259" key="29">
    <source>
        <dbReference type="PROSITE" id="PS51387"/>
    </source>
</evidence>
<keyword evidence="12" id="KW-0256">Endoplasmic reticulum</keyword>
<dbReference type="AlphaFoldDB" id="A0AAN8WNG7"/>
<keyword evidence="13" id="KW-0274">FAD</keyword>
<evidence type="ECO:0000256" key="26">
    <source>
        <dbReference type="ARBA" id="ARBA00078485"/>
    </source>
</evidence>
<dbReference type="GO" id="GO:0008203">
    <property type="term" value="P:cholesterol metabolic process"/>
    <property type="evidence" value="ECO:0007669"/>
    <property type="project" value="UniProtKB-KW"/>
</dbReference>
<dbReference type="GO" id="GO:0050614">
    <property type="term" value="F:Delta24-sterol reductase activity"/>
    <property type="evidence" value="ECO:0007669"/>
    <property type="project" value="UniProtKB-EC"/>
</dbReference>
<dbReference type="FunFam" id="3.30.465.10:FF:000032">
    <property type="entry name" value="Delta(24)-sterol reductase"/>
    <property type="match status" value="1"/>
</dbReference>
<dbReference type="PROSITE" id="PS51387">
    <property type="entry name" value="FAD_PCMH"/>
    <property type="match status" value="1"/>
</dbReference>
<dbReference type="InterPro" id="IPR016169">
    <property type="entry name" value="FAD-bd_PCMH_sub2"/>
</dbReference>
<proteinExistence type="predicted"/>
<evidence type="ECO:0000256" key="15">
    <source>
        <dbReference type="ARBA" id="ARBA00022989"/>
    </source>
</evidence>
<evidence type="ECO:0000256" key="28">
    <source>
        <dbReference type="SAM" id="Phobius"/>
    </source>
</evidence>
<evidence type="ECO:0000256" key="22">
    <source>
        <dbReference type="ARBA" id="ARBA00023221"/>
    </source>
</evidence>
<evidence type="ECO:0000256" key="16">
    <source>
        <dbReference type="ARBA" id="ARBA00023002"/>
    </source>
</evidence>
<evidence type="ECO:0000256" key="11">
    <source>
        <dbReference type="ARBA" id="ARBA00022729"/>
    </source>
</evidence>
<keyword evidence="18" id="KW-0443">Lipid metabolism</keyword>
<dbReference type="InterPro" id="IPR040165">
    <property type="entry name" value="Diminuto-like"/>
</dbReference>
<keyword evidence="19 28" id="KW-0472">Membrane</keyword>
<evidence type="ECO:0000256" key="24">
    <source>
        <dbReference type="ARBA" id="ARBA00052927"/>
    </source>
</evidence>
<organism evidence="30 31">
    <name type="scientific">Halocaridina rubra</name>
    <name type="common">Hawaiian red shrimp</name>
    <dbReference type="NCBI Taxonomy" id="373956"/>
    <lineage>
        <taxon>Eukaryota</taxon>
        <taxon>Metazoa</taxon>
        <taxon>Ecdysozoa</taxon>
        <taxon>Arthropoda</taxon>
        <taxon>Crustacea</taxon>
        <taxon>Multicrustacea</taxon>
        <taxon>Malacostraca</taxon>
        <taxon>Eumalacostraca</taxon>
        <taxon>Eucarida</taxon>
        <taxon>Decapoda</taxon>
        <taxon>Pleocyemata</taxon>
        <taxon>Caridea</taxon>
        <taxon>Atyoidea</taxon>
        <taxon>Atyidae</taxon>
        <taxon>Halocaridina</taxon>
    </lineage>
</organism>
<evidence type="ECO:0000256" key="27">
    <source>
        <dbReference type="ARBA" id="ARBA00080612"/>
    </source>
</evidence>
<evidence type="ECO:0000256" key="19">
    <source>
        <dbReference type="ARBA" id="ARBA00023136"/>
    </source>
</evidence>
<feature type="domain" description="FAD-binding PCMH-type" evidence="29">
    <location>
        <begin position="48"/>
        <end position="224"/>
    </location>
</feature>
<dbReference type="InterPro" id="IPR006094">
    <property type="entry name" value="Oxid_FAD_bind_N"/>
</dbReference>
<protein>
    <recommendedName>
        <fullName evidence="6">Delta(24)-sterol reductase</fullName>
        <ecNumber evidence="5">1.3.1.72</ecNumber>
    </recommendedName>
    <alternativeName>
        <fullName evidence="26">24-dehydrocholesterol reductase</fullName>
    </alternativeName>
    <alternativeName>
        <fullName evidence="27">3-beta-hydroxysterol Delta-24-reductase</fullName>
    </alternativeName>
</protein>
<keyword evidence="17" id="KW-0333">Golgi apparatus</keyword>
<evidence type="ECO:0000256" key="14">
    <source>
        <dbReference type="ARBA" id="ARBA00022857"/>
    </source>
</evidence>
<keyword evidence="7" id="KW-0444">Lipid biosynthesis</keyword>
<evidence type="ECO:0000256" key="3">
    <source>
        <dbReference type="ARBA" id="ARBA00004275"/>
    </source>
</evidence>
<evidence type="ECO:0000256" key="23">
    <source>
        <dbReference type="ARBA" id="ARBA00051033"/>
    </source>
</evidence>
<dbReference type="EMBL" id="JAXCGZ010018902">
    <property type="protein sequence ID" value="KAK7067196.1"/>
    <property type="molecule type" value="Genomic_DNA"/>
</dbReference>
<evidence type="ECO:0000256" key="8">
    <source>
        <dbReference type="ARBA" id="ARBA00022548"/>
    </source>
</evidence>
<gene>
    <name evidence="30" type="primary">DHCR24</name>
    <name evidence="30" type="ORF">SK128_003605</name>
</gene>
<keyword evidence="15 28" id="KW-1133">Transmembrane helix</keyword>
<evidence type="ECO:0000256" key="17">
    <source>
        <dbReference type="ARBA" id="ARBA00023034"/>
    </source>
</evidence>
<evidence type="ECO:0000256" key="20">
    <source>
        <dbReference type="ARBA" id="ARBA00023140"/>
    </source>
</evidence>
<keyword evidence="22" id="KW-0753">Steroid metabolism</keyword>
<dbReference type="SUPFAM" id="SSF56176">
    <property type="entry name" value="FAD-binding/transporter-associated domain-like"/>
    <property type="match status" value="1"/>
</dbReference>
<dbReference type="GO" id="GO:0005777">
    <property type="term" value="C:peroxisome"/>
    <property type="evidence" value="ECO:0007669"/>
    <property type="project" value="UniProtKB-SubCell"/>
</dbReference>
<dbReference type="PANTHER" id="PTHR10801:SF0">
    <property type="entry name" value="DELTA(24)-STEROL REDUCTASE"/>
    <property type="match status" value="1"/>
</dbReference>
<dbReference type="PANTHER" id="PTHR10801">
    <property type="entry name" value="24-DEHYDROCHOLESTEROL REDUCTASE"/>
    <property type="match status" value="1"/>
</dbReference>
<evidence type="ECO:0000313" key="31">
    <source>
        <dbReference type="Proteomes" id="UP001381693"/>
    </source>
</evidence>
<keyword evidence="8" id="KW-0153">Cholesterol metabolism</keyword>
<evidence type="ECO:0000256" key="6">
    <source>
        <dbReference type="ARBA" id="ARBA00019086"/>
    </source>
</evidence>
<keyword evidence="31" id="KW-1185">Reference proteome</keyword>
<dbReference type="Gene3D" id="3.30.465.10">
    <property type="match status" value="1"/>
</dbReference>
<evidence type="ECO:0000256" key="18">
    <source>
        <dbReference type="ARBA" id="ARBA00023098"/>
    </source>
</evidence>
<reference evidence="30 31" key="1">
    <citation type="submission" date="2023-11" db="EMBL/GenBank/DDBJ databases">
        <title>Halocaridina rubra genome assembly.</title>
        <authorList>
            <person name="Smith C."/>
        </authorList>
    </citation>
    <scope>NUCLEOTIDE SEQUENCE [LARGE SCALE GENOMIC DNA]</scope>
    <source>
        <strain evidence="30">EP-1</strain>
        <tissue evidence="30">Whole</tissue>
    </source>
</reference>
<evidence type="ECO:0000256" key="25">
    <source>
        <dbReference type="ARBA" id="ARBA00056986"/>
    </source>
</evidence>
<evidence type="ECO:0000256" key="2">
    <source>
        <dbReference type="ARBA" id="ARBA00004194"/>
    </source>
</evidence>
<accession>A0AAN8WNG7</accession>
<dbReference type="EC" id="1.3.1.72" evidence="5"/>
<name>A0AAN8WNG7_HALRR</name>
<comment type="catalytic activity">
    <reaction evidence="23">
        <text>lanosterol + NADPH + H(+) = 24,25-dihydrolanosterol + NADP(+)</text>
        <dbReference type="Rhea" id="RHEA:33919"/>
        <dbReference type="ChEBI" id="CHEBI:15378"/>
        <dbReference type="ChEBI" id="CHEBI:16521"/>
        <dbReference type="ChEBI" id="CHEBI:28113"/>
        <dbReference type="ChEBI" id="CHEBI:57783"/>
        <dbReference type="ChEBI" id="CHEBI:58349"/>
    </reaction>
    <physiologicalReaction direction="left-to-right" evidence="23">
        <dbReference type="Rhea" id="RHEA:33920"/>
    </physiologicalReaction>
</comment>
<dbReference type="InterPro" id="IPR036318">
    <property type="entry name" value="FAD-bd_PCMH-like_sf"/>
</dbReference>
<evidence type="ECO:0000256" key="21">
    <source>
        <dbReference type="ARBA" id="ARBA00023166"/>
    </source>
</evidence>
<keyword evidence="10 28" id="KW-0812">Transmembrane</keyword>
<comment type="caution">
    <text evidence="30">The sequence shown here is derived from an EMBL/GenBank/DDBJ whole genome shotgun (WGS) entry which is preliminary data.</text>
</comment>
<evidence type="ECO:0000313" key="30">
    <source>
        <dbReference type="EMBL" id="KAK7067196.1"/>
    </source>
</evidence>
<dbReference type="Pfam" id="PF01565">
    <property type="entry name" value="FAD_binding_4"/>
    <property type="match status" value="1"/>
</dbReference>
<evidence type="ECO:0000256" key="7">
    <source>
        <dbReference type="ARBA" id="ARBA00022516"/>
    </source>
</evidence>
<dbReference type="GO" id="GO:0005789">
    <property type="term" value="C:endoplasmic reticulum membrane"/>
    <property type="evidence" value="ECO:0007669"/>
    <property type="project" value="UniProtKB-SubCell"/>
</dbReference>
<comment type="catalytic activity">
    <reaction evidence="24">
        <text>5alpha-cholest-8-en-3beta-ol + NADP(+) = zymosterol + NADPH + H(+)</text>
        <dbReference type="Rhea" id="RHEA:36399"/>
        <dbReference type="ChEBI" id="CHEBI:15378"/>
        <dbReference type="ChEBI" id="CHEBI:16608"/>
        <dbReference type="ChEBI" id="CHEBI:18252"/>
        <dbReference type="ChEBI" id="CHEBI:57783"/>
        <dbReference type="ChEBI" id="CHEBI:58349"/>
        <dbReference type="EC" id="1.3.1.72"/>
    </reaction>
    <physiologicalReaction direction="right-to-left" evidence="24">
        <dbReference type="Rhea" id="RHEA:36401"/>
    </physiologicalReaction>
</comment>
<evidence type="ECO:0000256" key="13">
    <source>
        <dbReference type="ARBA" id="ARBA00022827"/>
    </source>
</evidence>
<dbReference type="Proteomes" id="UP001381693">
    <property type="component" value="Unassembled WGS sequence"/>
</dbReference>
<keyword evidence="9" id="KW-0285">Flavoprotein</keyword>
<comment type="cofactor">
    <cofactor evidence="1">
        <name>FAD</name>
        <dbReference type="ChEBI" id="CHEBI:57692"/>
    </cofactor>
</comment>
<comment type="function">
    <text evidence="25">Catalyzes the reduction of the delta-24 double bond of sterol intermediates during cholesterol biosynthesis. In addition to its cholesterol-synthesizing activity, can protect cells from oxidative stress by reducing caspase 3 activity during apoptosis induced by oxidative stress. Also protects against amyloid-beta peptide-induced apoptosis.</text>
</comment>
<evidence type="ECO:0000256" key="4">
    <source>
        <dbReference type="ARBA" id="ARBA00004389"/>
    </source>
</evidence>
<comment type="subcellular location">
    <subcellularLocation>
        <location evidence="4">Endoplasmic reticulum membrane</location>
        <topology evidence="4">Single-pass membrane protein</topology>
    </subcellularLocation>
    <subcellularLocation>
        <location evidence="2">Golgi apparatus membrane</location>
        <topology evidence="2">Single-pass membrane protein</topology>
    </subcellularLocation>
    <subcellularLocation>
        <location evidence="3">Peroxisome</location>
    </subcellularLocation>
</comment>
<evidence type="ECO:0000256" key="1">
    <source>
        <dbReference type="ARBA" id="ARBA00001974"/>
    </source>
</evidence>
<dbReference type="GO" id="GO:0000139">
    <property type="term" value="C:Golgi membrane"/>
    <property type="evidence" value="ECO:0007669"/>
    <property type="project" value="UniProtKB-SubCell"/>
</dbReference>
<dbReference type="GO" id="GO:0071949">
    <property type="term" value="F:FAD binding"/>
    <property type="evidence" value="ECO:0007669"/>
    <property type="project" value="InterPro"/>
</dbReference>
<evidence type="ECO:0000256" key="10">
    <source>
        <dbReference type="ARBA" id="ARBA00022692"/>
    </source>
</evidence>
<evidence type="ECO:0000256" key="9">
    <source>
        <dbReference type="ARBA" id="ARBA00022630"/>
    </source>
</evidence>
<dbReference type="GO" id="GO:0000246">
    <property type="term" value="F:Delta24(24-1) sterol reductase activity"/>
    <property type="evidence" value="ECO:0007669"/>
    <property type="project" value="TreeGrafter"/>
</dbReference>
<keyword evidence="11" id="KW-0732">Signal</keyword>
<evidence type="ECO:0000256" key="5">
    <source>
        <dbReference type="ARBA" id="ARBA00012405"/>
    </source>
</evidence>